<dbReference type="GO" id="GO:0004523">
    <property type="term" value="F:RNA-DNA hybrid ribonuclease activity"/>
    <property type="evidence" value="ECO:0007669"/>
    <property type="project" value="InterPro"/>
</dbReference>
<dbReference type="InterPro" id="IPR036397">
    <property type="entry name" value="RNaseH_sf"/>
</dbReference>
<dbReference type="VEuPathDB" id="FungiDB:RhiirA1_461073"/>
<dbReference type="InterPro" id="IPR002156">
    <property type="entry name" value="RNaseH_domain"/>
</dbReference>
<proteinExistence type="predicted"/>
<dbReference type="InterPro" id="IPR012337">
    <property type="entry name" value="RNaseH-like_sf"/>
</dbReference>
<dbReference type="VEuPathDB" id="FungiDB:FUN_003192"/>
<accession>A0A2N0RQ37</accession>
<comment type="caution">
    <text evidence="2">The sequence shown here is derived from an EMBL/GenBank/DDBJ whole genome shotgun (WGS) entry which is preliminary data.</text>
</comment>
<evidence type="ECO:0000313" key="2">
    <source>
        <dbReference type="EMBL" id="PKC65424.1"/>
    </source>
</evidence>
<reference evidence="2 3" key="1">
    <citation type="submission" date="2017-10" db="EMBL/GenBank/DDBJ databases">
        <title>Extensive intraspecific genome diversity in a model arbuscular mycorrhizal fungus.</title>
        <authorList>
            <person name="Chen E.C.H."/>
            <person name="Morin E."/>
            <person name="Baudet D."/>
            <person name="Noel J."/>
            <person name="Ndikumana S."/>
            <person name="Charron P."/>
            <person name="St-Onge C."/>
            <person name="Giorgi J."/>
            <person name="Grigoriev I.V."/>
            <person name="Roux C."/>
            <person name="Martin F.M."/>
            <person name="Corradi N."/>
        </authorList>
    </citation>
    <scope>NUCLEOTIDE SEQUENCE [LARGE SCALE GENOMIC DNA]</scope>
    <source>
        <strain evidence="2 3">A1</strain>
    </source>
</reference>
<dbReference type="Proteomes" id="UP000232688">
    <property type="component" value="Unassembled WGS sequence"/>
</dbReference>
<dbReference type="PROSITE" id="PS50879">
    <property type="entry name" value="RNASE_H_1"/>
    <property type="match status" value="1"/>
</dbReference>
<feature type="domain" description="RNase H type-1" evidence="1">
    <location>
        <begin position="221"/>
        <end position="366"/>
    </location>
</feature>
<evidence type="ECO:0000259" key="1">
    <source>
        <dbReference type="PROSITE" id="PS50879"/>
    </source>
</evidence>
<dbReference type="EMBL" id="LLXH01000544">
    <property type="protein sequence ID" value="PKC65424.1"/>
    <property type="molecule type" value="Genomic_DNA"/>
</dbReference>
<gene>
    <name evidence="2" type="ORF">RhiirA1_461073</name>
</gene>
<organism evidence="2 3">
    <name type="scientific">Rhizophagus irregularis</name>
    <dbReference type="NCBI Taxonomy" id="588596"/>
    <lineage>
        <taxon>Eukaryota</taxon>
        <taxon>Fungi</taxon>
        <taxon>Fungi incertae sedis</taxon>
        <taxon>Mucoromycota</taxon>
        <taxon>Glomeromycotina</taxon>
        <taxon>Glomeromycetes</taxon>
        <taxon>Glomerales</taxon>
        <taxon>Glomeraceae</taxon>
        <taxon>Rhizophagus</taxon>
    </lineage>
</organism>
<dbReference type="SUPFAM" id="SSF53098">
    <property type="entry name" value="Ribonuclease H-like"/>
    <property type="match status" value="1"/>
</dbReference>
<dbReference type="Gene3D" id="3.30.420.10">
    <property type="entry name" value="Ribonuclease H-like superfamily/Ribonuclease H"/>
    <property type="match status" value="1"/>
</dbReference>
<dbReference type="Pfam" id="PF00075">
    <property type="entry name" value="RNase_H"/>
    <property type="match status" value="1"/>
</dbReference>
<reference evidence="2 3" key="2">
    <citation type="submission" date="2017-10" db="EMBL/GenBank/DDBJ databases">
        <title>Genome analyses suggest a sexual origin of heterokaryosis in a supposedly ancient asexual fungus.</title>
        <authorList>
            <person name="Corradi N."/>
            <person name="Sedzielewska K."/>
            <person name="Noel J."/>
            <person name="Charron P."/>
            <person name="Farinelli L."/>
            <person name="Marton T."/>
            <person name="Kruger M."/>
            <person name="Pelin A."/>
            <person name="Brachmann A."/>
            <person name="Corradi N."/>
        </authorList>
    </citation>
    <scope>NUCLEOTIDE SEQUENCE [LARGE SCALE GENOMIC DNA]</scope>
    <source>
        <strain evidence="2 3">A1</strain>
    </source>
</reference>
<dbReference type="VEuPathDB" id="FungiDB:RhiirFUN_003548"/>
<name>A0A2N0RQ37_9GLOM</name>
<protein>
    <recommendedName>
        <fullName evidence="1">RNase H type-1 domain-containing protein</fullName>
    </recommendedName>
</protein>
<sequence>MKDVKRNNNKNFKGKIPSWYQNNNNKNFKGIIPSWYQNLCDNYVLSNNLRLIHPLNDVITDINRTHASPSITPAISTPKSQWTIHWNNSQKHVILVRLYPKNLIDQLLLLTFNITWQVNPTMITQKLLIFNIFKKSSSEHKSLLPFYNNQPFFVATKPFHTFRHIVDNSPLKIITPNIVNPSFVSTNITFSKHVFNHIDNALICHPTIKLELKSCAKILANESLLTFYTDGSVQHIGSTHSLSGYGWTQFQPSTPKITFKGSTVFFPSSTKSETMGILTAIIVSPYNCNLNDYTNSASCIQLFNTRLHSPVISPRQKLKQTNFLLWDLIFFLIHEKNLLVSMHKVAGHSDNIHNNEADTLAKAGAHIKEPITNFFLNKPWASSRGIIPT</sequence>
<dbReference type="GO" id="GO:0003676">
    <property type="term" value="F:nucleic acid binding"/>
    <property type="evidence" value="ECO:0007669"/>
    <property type="project" value="InterPro"/>
</dbReference>
<dbReference type="AlphaFoldDB" id="A0A2N0RQ37"/>
<evidence type="ECO:0000313" key="3">
    <source>
        <dbReference type="Proteomes" id="UP000232688"/>
    </source>
</evidence>